<dbReference type="EMBL" id="CP034412">
    <property type="protein sequence ID" value="QCY48392.1"/>
    <property type="molecule type" value="Genomic_DNA"/>
</dbReference>
<sequence>MMPPQLASDPAPEPSDPEPGTTEPQVEVSLHSVTHGLTSTYEFALTTSNIPVGQAFEVTLATHSLLWGWADAGDGCRKSNSWLGPDRFICTASATSSPRIMVTVLPGFGSLNVYFTGPGSSRPTHSFTLSR</sequence>
<dbReference type="KEGG" id="gcr:GcLGCM259_2685"/>
<keyword evidence="3" id="KW-1185">Reference proteome</keyword>
<gene>
    <name evidence="2" type="ORF">GcLGCM259_2685</name>
</gene>
<organism evidence="2 3">
    <name type="scientific">Glutamicibacter creatinolyticus</name>
    <dbReference type="NCBI Taxonomy" id="162496"/>
    <lineage>
        <taxon>Bacteria</taxon>
        <taxon>Bacillati</taxon>
        <taxon>Actinomycetota</taxon>
        <taxon>Actinomycetes</taxon>
        <taxon>Micrococcales</taxon>
        <taxon>Micrococcaceae</taxon>
        <taxon>Glutamicibacter</taxon>
    </lineage>
</organism>
<evidence type="ECO:0000256" key="1">
    <source>
        <dbReference type="SAM" id="MobiDB-lite"/>
    </source>
</evidence>
<proteinExistence type="predicted"/>
<dbReference type="AlphaFoldDB" id="A0A5B7WWX3"/>
<accession>A0A5B7WWX3</accession>
<feature type="region of interest" description="Disordered" evidence="1">
    <location>
        <begin position="1"/>
        <end position="25"/>
    </location>
</feature>
<evidence type="ECO:0000313" key="2">
    <source>
        <dbReference type="EMBL" id="QCY48392.1"/>
    </source>
</evidence>
<evidence type="ECO:0000313" key="3">
    <source>
        <dbReference type="Proteomes" id="UP000307000"/>
    </source>
</evidence>
<protein>
    <submittedName>
        <fullName evidence="2">Uncharacterized protein</fullName>
    </submittedName>
</protein>
<dbReference type="Proteomes" id="UP000307000">
    <property type="component" value="Chromosome"/>
</dbReference>
<name>A0A5B7WWX3_9MICC</name>
<reference evidence="2 3" key="1">
    <citation type="submission" date="2018-12" db="EMBL/GenBank/DDBJ databases">
        <title>Complete Genome Sequence of Glutamicibacter creatinolyticus strain LGCM259,isolated from an abscess of a 12-year-old mare in Italy.</title>
        <authorList>
            <person name="Santos R.G."/>
            <person name="Silva A.L."/>
            <person name="Seyffert N."/>
            <person name="Castro T.L.P."/>
            <person name="Attili A.R."/>
            <person name="Rifici C."/>
            <person name="Mazzullo G."/>
            <person name="Brenig B."/>
            <person name="Venanzi F."/>
            <person name="Azevedo V."/>
        </authorList>
    </citation>
    <scope>NUCLEOTIDE SEQUENCE [LARGE SCALE GENOMIC DNA]</scope>
    <source>
        <strain evidence="2 3">LGCM 259</strain>
    </source>
</reference>